<name>A0A8T0TZI7_PANVG</name>
<dbReference type="EMBL" id="CM029043">
    <property type="protein sequence ID" value="KAG2614196.1"/>
    <property type="molecule type" value="Genomic_DNA"/>
</dbReference>
<protein>
    <submittedName>
        <fullName evidence="1">Uncharacterized protein</fullName>
    </submittedName>
</protein>
<proteinExistence type="predicted"/>
<dbReference type="AlphaFoldDB" id="A0A8T0TZI7"/>
<evidence type="ECO:0000313" key="1">
    <source>
        <dbReference type="EMBL" id="KAG2614196.1"/>
    </source>
</evidence>
<dbReference type="Proteomes" id="UP000823388">
    <property type="component" value="Chromosome 4K"/>
</dbReference>
<comment type="caution">
    <text evidence="1">The sequence shown here is derived from an EMBL/GenBank/DDBJ whole genome shotgun (WGS) entry which is preliminary data.</text>
</comment>
<keyword evidence="2" id="KW-1185">Reference proteome</keyword>
<evidence type="ECO:0000313" key="2">
    <source>
        <dbReference type="Proteomes" id="UP000823388"/>
    </source>
</evidence>
<accession>A0A8T0TZI7</accession>
<organism evidence="1 2">
    <name type="scientific">Panicum virgatum</name>
    <name type="common">Blackwell switchgrass</name>
    <dbReference type="NCBI Taxonomy" id="38727"/>
    <lineage>
        <taxon>Eukaryota</taxon>
        <taxon>Viridiplantae</taxon>
        <taxon>Streptophyta</taxon>
        <taxon>Embryophyta</taxon>
        <taxon>Tracheophyta</taxon>
        <taxon>Spermatophyta</taxon>
        <taxon>Magnoliopsida</taxon>
        <taxon>Liliopsida</taxon>
        <taxon>Poales</taxon>
        <taxon>Poaceae</taxon>
        <taxon>PACMAD clade</taxon>
        <taxon>Panicoideae</taxon>
        <taxon>Panicodae</taxon>
        <taxon>Paniceae</taxon>
        <taxon>Panicinae</taxon>
        <taxon>Panicum</taxon>
        <taxon>Panicum sect. Hiantes</taxon>
    </lineage>
</organism>
<sequence length="232" mass="25949">MHDAVPATVVPRRRRLPPRLLLKSGSVLASYVAGGFTQACAWIQCGRRVEVSPFSDVTNVLSIVEGSKERKRQRERACFASLSAEQRDERNRRQRELYRKRKAMEKENEAQLQQVNDHQGGTVDSFHDGLPTIVPKDGYSSGLRRADDEEESEWLHRSDCFIRDAGCGLGTHITGGEVDALLGSQYESVELCATSEDLEFSEQDIPGKGTTALGDLVLLWHLFVSDEHYLSS</sequence>
<reference evidence="1 2" key="1">
    <citation type="submission" date="2020-05" db="EMBL/GenBank/DDBJ databases">
        <title>WGS assembly of Panicum virgatum.</title>
        <authorList>
            <person name="Lovell J.T."/>
            <person name="Jenkins J."/>
            <person name="Shu S."/>
            <person name="Juenger T.E."/>
            <person name="Schmutz J."/>
        </authorList>
    </citation>
    <scope>NUCLEOTIDE SEQUENCE [LARGE SCALE GENOMIC DNA]</scope>
    <source>
        <strain evidence="2">cv. AP13</strain>
    </source>
</reference>
<gene>
    <name evidence="1" type="ORF">PVAP13_4KG374802</name>
</gene>